<dbReference type="EMBL" id="DWVS01000327">
    <property type="protein sequence ID" value="HJC88852.1"/>
    <property type="molecule type" value="Genomic_DNA"/>
</dbReference>
<sequence length="215" mass="25375">MIERKQYRACLKAGWKQEQLEEEVKAAAKTAHDAVESGDILTASLYRHKDMCFLYYEALKKNIGPTDFLDPLTPFLEEWPEENGKTPWAYMYHIFHHNVPEDIAEWTRERTEGKKRIGRIAFLWPDRVFSYVRWHQAIVEEGLLKGDKYQCISLHENILFSYFEEPRFNVNIRKEPERESEMIKGWMAADPESHFDRVKAGGDNFLIIDQLFTVG</sequence>
<evidence type="ECO:0000313" key="2">
    <source>
        <dbReference type="Proteomes" id="UP000823922"/>
    </source>
</evidence>
<evidence type="ECO:0000313" key="1">
    <source>
        <dbReference type="EMBL" id="HJC88852.1"/>
    </source>
</evidence>
<protein>
    <submittedName>
        <fullName evidence="1">Uncharacterized protein</fullName>
    </submittedName>
</protein>
<organism evidence="1 2">
    <name type="scientific">Candidatus Eisenbergiella intestinigallinarum</name>
    <dbReference type="NCBI Taxonomy" id="2838549"/>
    <lineage>
        <taxon>Bacteria</taxon>
        <taxon>Bacillati</taxon>
        <taxon>Bacillota</taxon>
        <taxon>Clostridia</taxon>
        <taxon>Lachnospirales</taxon>
        <taxon>Lachnospiraceae</taxon>
        <taxon>Eisenbergiella</taxon>
    </lineage>
</organism>
<comment type="caution">
    <text evidence="1">The sequence shown here is derived from an EMBL/GenBank/DDBJ whole genome shotgun (WGS) entry which is preliminary data.</text>
</comment>
<reference evidence="1" key="1">
    <citation type="journal article" date="2021" name="PeerJ">
        <title>Extensive microbial diversity within the chicken gut microbiome revealed by metagenomics and culture.</title>
        <authorList>
            <person name="Gilroy R."/>
            <person name="Ravi A."/>
            <person name="Getino M."/>
            <person name="Pursley I."/>
            <person name="Horton D.L."/>
            <person name="Alikhan N.F."/>
            <person name="Baker D."/>
            <person name="Gharbi K."/>
            <person name="Hall N."/>
            <person name="Watson M."/>
            <person name="Adriaenssens E.M."/>
            <person name="Foster-Nyarko E."/>
            <person name="Jarju S."/>
            <person name="Secka A."/>
            <person name="Antonio M."/>
            <person name="Oren A."/>
            <person name="Chaudhuri R.R."/>
            <person name="La Ragione R."/>
            <person name="Hildebrand F."/>
            <person name="Pallen M.J."/>
        </authorList>
    </citation>
    <scope>NUCLEOTIDE SEQUENCE</scope>
    <source>
        <strain evidence="1">ChiBcec1-1630</strain>
    </source>
</reference>
<name>A0A9D2QMM2_9FIRM</name>
<accession>A0A9D2QMM2</accession>
<reference evidence="1" key="2">
    <citation type="submission" date="2021-04" db="EMBL/GenBank/DDBJ databases">
        <authorList>
            <person name="Gilroy R."/>
        </authorList>
    </citation>
    <scope>NUCLEOTIDE SEQUENCE</scope>
    <source>
        <strain evidence="1">ChiBcec1-1630</strain>
    </source>
</reference>
<gene>
    <name evidence="1" type="ORF">H9926_12655</name>
</gene>
<dbReference type="Proteomes" id="UP000823922">
    <property type="component" value="Unassembled WGS sequence"/>
</dbReference>
<dbReference type="AlphaFoldDB" id="A0A9D2QMM2"/>
<proteinExistence type="predicted"/>